<feature type="compositionally biased region" description="Acidic residues" evidence="1">
    <location>
        <begin position="202"/>
        <end position="211"/>
    </location>
</feature>
<feature type="compositionally biased region" description="Acidic residues" evidence="1">
    <location>
        <begin position="183"/>
        <end position="193"/>
    </location>
</feature>
<dbReference type="EMBL" id="PQIB02000002">
    <property type="protein sequence ID" value="RLN34944.1"/>
    <property type="molecule type" value="Genomic_DNA"/>
</dbReference>
<evidence type="ECO:0000256" key="1">
    <source>
        <dbReference type="SAM" id="MobiDB-lite"/>
    </source>
</evidence>
<gene>
    <name evidence="2" type="ORF">C2845_PM03G30990</name>
</gene>
<comment type="caution">
    <text evidence="2">The sequence shown here is derived from an EMBL/GenBank/DDBJ whole genome shotgun (WGS) entry which is preliminary data.</text>
</comment>
<protein>
    <submittedName>
        <fullName evidence="2">Uncharacterized protein</fullName>
    </submittedName>
</protein>
<evidence type="ECO:0000313" key="2">
    <source>
        <dbReference type="EMBL" id="RLN34944.1"/>
    </source>
</evidence>
<keyword evidence="3" id="KW-1185">Reference proteome</keyword>
<sequence length="251" mass="28073">MIRDINFGGLLNIPCGTIPADFANWLMLKDAAVKIGKKNSVKGCILLLVILYVDLLDIKNIRIPTGTLRIAAWTRKLLDKVIKLNTNCDGSFGKLKFKQSCHSVGAGFSLQMDDISRFVTSKASRQLATKKKRKICEVVSKALNDVTEALDTFIQDLCASEESSGTNLRRCKRRRAVQHHDEEESEEDSDYKEEDGAKEDSDYGDEDDEEGTTAMMEAWGLNLRMKMGVEMTLGTHHLLKKMKISFYSVGG</sequence>
<proteinExistence type="predicted"/>
<accession>A0A3L6T9L6</accession>
<evidence type="ECO:0000313" key="3">
    <source>
        <dbReference type="Proteomes" id="UP000275267"/>
    </source>
</evidence>
<organism evidence="2 3">
    <name type="scientific">Panicum miliaceum</name>
    <name type="common">Proso millet</name>
    <name type="synonym">Broomcorn millet</name>
    <dbReference type="NCBI Taxonomy" id="4540"/>
    <lineage>
        <taxon>Eukaryota</taxon>
        <taxon>Viridiplantae</taxon>
        <taxon>Streptophyta</taxon>
        <taxon>Embryophyta</taxon>
        <taxon>Tracheophyta</taxon>
        <taxon>Spermatophyta</taxon>
        <taxon>Magnoliopsida</taxon>
        <taxon>Liliopsida</taxon>
        <taxon>Poales</taxon>
        <taxon>Poaceae</taxon>
        <taxon>PACMAD clade</taxon>
        <taxon>Panicoideae</taxon>
        <taxon>Panicodae</taxon>
        <taxon>Paniceae</taxon>
        <taxon>Panicinae</taxon>
        <taxon>Panicum</taxon>
        <taxon>Panicum sect. Panicum</taxon>
    </lineage>
</organism>
<dbReference type="OrthoDB" id="717670at2759"/>
<dbReference type="AlphaFoldDB" id="A0A3L6T9L6"/>
<dbReference type="Proteomes" id="UP000275267">
    <property type="component" value="Unassembled WGS sequence"/>
</dbReference>
<feature type="region of interest" description="Disordered" evidence="1">
    <location>
        <begin position="171"/>
        <end position="212"/>
    </location>
</feature>
<reference evidence="3" key="1">
    <citation type="journal article" date="2019" name="Nat. Commun.">
        <title>The genome of broomcorn millet.</title>
        <authorList>
            <person name="Zou C."/>
            <person name="Miki D."/>
            <person name="Li D."/>
            <person name="Tang Q."/>
            <person name="Xiao L."/>
            <person name="Rajput S."/>
            <person name="Deng P."/>
            <person name="Jia W."/>
            <person name="Huang R."/>
            <person name="Zhang M."/>
            <person name="Sun Y."/>
            <person name="Hu J."/>
            <person name="Fu X."/>
            <person name="Schnable P.S."/>
            <person name="Li F."/>
            <person name="Zhang H."/>
            <person name="Feng B."/>
            <person name="Zhu X."/>
            <person name="Liu R."/>
            <person name="Schnable J.C."/>
            <person name="Zhu J.-K."/>
            <person name="Zhang H."/>
        </authorList>
    </citation>
    <scope>NUCLEOTIDE SEQUENCE [LARGE SCALE GENOMIC DNA]</scope>
</reference>
<name>A0A3L6T9L6_PANMI</name>